<reference evidence="8" key="1">
    <citation type="submission" date="2014-02" db="EMBL/GenBank/DDBJ databases">
        <authorList>
            <person name="Genoscope - CEA"/>
        </authorList>
    </citation>
    <scope>NUCLEOTIDE SEQUENCE</scope>
    <source>
        <strain evidence="8">LS3</strain>
    </source>
</reference>
<dbReference type="GO" id="GO:0019185">
    <property type="term" value="C:snRNA-activating protein complex"/>
    <property type="evidence" value="ECO:0007669"/>
    <property type="project" value="TreeGrafter"/>
</dbReference>
<evidence type="ECO:0000256" key="2">
    <source>
        <dbReference type="ARBA" id="ARBA00023125"/>
    </source>
</evidence>
<protein>
    <submittedName>
        <fullName evidence="8">ARAD1C05302p</fullName>
    </submittedName>
</protein>
<dbReference type="GO" id="GO:0001006">
    <property type="term" value="F:RNA polymerase III type 3 promoter sequence-specific DNA binding"/>
    <property type="evidence" value="ECO:0007669"/>
    <property type="project" value="TreeGrafter"/>
</dbReference>
<dbReference type="InterPro" id="IPR009057">
    <property type="entry name" value="Homeodomain-like_sf"/>
</dbReference>
<evidence type="ECO:0000256" key="3">
    <source>
        <dbReference type="ARBA" id="ARBA00023163"/>
    </source>
</evidence>
<feature type="compositionally biased region" description="Polar residues" evidence="5">
    <location>
        <begin position="253"/>
        <end position="274"/>
    </location>
</feature>
<dbReference type="GO" id="GO:0042796">
    <property type="term" value="P:snRNA transcription by RNA polymerase III"/>
    <property type="evidence" value="ECO:0007669"/>
    <property type="project" value="TreeGrafter"/>
</dbReference>
<feature type="compositionally biased region" description="Low complexity" evidence="5">
    <location>
        <begin position="291"/>
        <end position="325"/>
    </location>
</feature>
<dbReference type="GO" id="GO:0000978">
    <property type="term" value="F:RNA polymerase II cis-regulatory region sequence-specific DNA binding"/>
    <property type="evidence" value="ECO:0007669"/>
    <property type="project" value="TreeGrafter"/>
</dbReference>
<feature type="region of interest" description="Disordered" evidence="5">
    <location>
        <begin position="251"/>
        <end position="368"/>
    </location>
</feature>
<feature type="region of interest" description="Disordered" evidence="5">
    <location>
        <begin position="1"/>
        <end position="52"/>
    </location>
</feature>
<evidence type="ECO:0000256" key="1">
    <source>
        <dbReference type="ARBA" id="ARBA00023015"/>
    </source>
</evidence>
<evidence type="ECO:0000259" key="6">
    <source>
        <dbReference type="PROSITE" id="PS50090"/>
    </source>
</evidence>
<dbReference type="PROSITE" id="PS51294">
    <property type="entry name" value="HTH_MYB"/>
    <property type="match status" value="3"/>
</dbReference>
<feature type="domain" description="HTH myb-type" evidence="7">
    <location>
        <begin position="91"/>
        <end position="143"/>
    </location>
</feature>
<keyword evidence="3" id="KW-0804">Transcription</keyword>
<feature type="domain" description="Myb-like" evidence="6">
    <location>
        <begin position="148"/>
        <end position="198"/>
    </location>
</feature>
<gene>
    <name evidence="8" type="ORF">GNLVRS02_ARAD1C05302g</name>
</gene>
<dbReference type="GO" id="GO:0042795">
    <property type="term" value="P:snRNA transcription by RNA polymerase II"/>
    <property type="evidence" value="ECO:0007669"/>
    <property type="project" value="TreeGrafter"/>
</dbReference>
<feature type="compositionally biased region" description="Polar residues" evidence="5">
    <location>
        <begin position="1"/>
        <end position="11"/>
    </location>
</feature>
<accession>A0A060T4N1</accession>
<keyword evidence="4" id="KW-0539">Nucleus</keyword>
<dbReference type="Gene3D" id="1.10.10.60">
    <property type="entry name" value="Homeodomain-like"/>
    <property type="match status" value="3"/>
</dbReference>
<dbReference type="PANTHER" id="PTHR46621:SF1">
    <property type="entry name" value="SNRNA-ACTIVATING PROTEIN COMPLEX SUBUNIT 4"/>
    <property type="match status" value="1"/>
</dbReference>
<dbReference type="Pfam" id="PF13921">
    <property type="entry name" value="Myb_DNA-bind_6"/>
    <property type="match status" value="1"/>
</dbReference>
<sequence length="516" mass="56741">MSAPSSVSQVPQMAPQLGQPSQAPPVQQQGQPMQPVQSVSQAQGQQQHQVGPAQIKPEMPEMMPRMDEHLLASAARPPSTGELTSAMGIPSKGRIRRVWTPEEDEKLRLLVSYWGDQCGKNGHWDKISSHFVNRTSKDCRKRWFHSLDPKLKRGRWTEHEDKVLIEAYKKMGPVWHRIAQLIPGRTDDQCSKRYNDVLDPNISNRLRSWSQEEDQLLLRLVKKHGTKWRHIAKEMEGRTGLTCRNRWRKLVSPSVTRDQNSASQNPQTSLQPGSGPQAMQNPPNGPPQPVPQQQNSVALPQQQQQQQHQQPPALQAHAQNQAQPPLGQDPNLTRSQPSRSNSPRASSPSSSEDSINNNTNLTNSTTTQTHYTYTIGSETKHVPLTSGELKDLVDALTKSGQQITLHQHNYHHHHYYGSANGANSSIGPNGVANGAPNTSVLASRSRDMSLGPSQSNTGGTSTNNGTPGPGLSTAATPSGFLAGMDLIGVEDDVLAEFDEDLALDFESFDGIPFNPS</sequence>
<feature type="domain" description="HTH myb-type" evidence="7">
    <location>
        <begin position="148"/>
        <end position="202"/>
    </location>
</feature>
<dbReference type="CDD" id="cd00167">
    <property type="entry name" value="SANT"/>
    <property type="match status" value="2"/>
</dbReference>
<feature type="domain" description="HTH myb-type" evidence="7">
    <location>
        <begin position="207"/>
        <end position="255"/>
    </location>
</feature>
<evidence type="ECO:0000313" key="8">
    <source>
        <dbReference type="EMBL" id="CDP34126.1"/>
    </source>
</evidence>
<name>A0A060T4N1_BLAAD</name>
<dbReference type="PROSITE" id="PS50090">
    <property type="entry name" value="MYB_LIKE"/>
    <property type="match status" value="3"/>
</dbReference>
<organism evidence="8">
    <name type="scientific">Blastobotrys adeninivorans</name>
    <name type="common">Yeast</name>
    <name type="synonym">Arxula adeninivorans</name>
    <dbReference type="NCBI Taxonomy" id="409370"/>
    <lineage>
        <taxon>Eukaryota</taxon>
        <taxon>Fungi</taxon>
        <taxon>Dikarya</taxon>
        <taxon>Ascomycota</taxon>
        <taxon>Saccharomycotina</taxon>
        <taxon>Dipodascomycetes</taxon>
        <taxon>Dipodascales</taxon>
        <taxon>Trichomonascaceae</taxon>
        <taxon>Blastobotrys</taxon>
    </lineage>
</organism>
<feature type="compositionally biased region" description="Low complexity" evidence="5">
    <location>
        <begin position="451"/>
        <end position="470"/>
    </location>
</feature>
<dbReference type="InterPro" id="IPR017930">
    <property type="entry name" value="Myb_dom"/>
</dbReference>
<dbReference type="InterPro" id="IPR051575">
    <property type="entry name" value="Myb-like_DNA-bd"/>
</dbReference>
<dbReference type="PANTHER" id="PTHR46621">
    <property type="entry name" value="SNRNA-ACTIVATING PROTEIN COMPLEX SUBUNIT 4"/>
    <property type="match status" value="1"/>
</dbReference>
<feature type="domain" description="Myb-like" evidence="6">
    <location>
        <begin position="91"/>
        <end position="147"/>
    </location>
</feature>
<dbReference type="EMBL" id="HG937693">
    <property type="protein sequence ID" value="CDP34126.1"/>
    <property type="molecule type" value="Genomic_DNA"/>
</dbReference>
<proteinExistence type="predicted"/>
<dbReference type="Pfam" id="PF00249">
    <property type="entry name" value="Myb_DNA-binding"/>
    <property type="match status" value="1"/>
</dbReference>
<feature type="compositionally biased region" description="Low complexity" evidence="5">
    <location>
        <begin position="18"/>
        <end position="52"/>
    </location>
</feature>
<feature type="region of interest" description="Disordered" evidence="5">
    <location>
        <begin position="445"/>
        <end position="475"/>
    </location>
</feature>
<dbReference type="InterPro" id="IPR001005">
    <property type="entry name" value="SANT/Myb"/>
</dbReference>
<dbReference type="SMART" id="SM00717">
    <property type="entry name" value="SANT"/>
    <property type="match status" value="3"/>
</dbReference>
<evidence type="ECO:0000259" key="7">
    <source>
        <dbReference type="PROSITE" id="PS51294"/>
    </source>
</evidence>
<feature type="compositionally biased region" description="Low complexity" evidence="5">
    <location>
        <begin position="334"/>
        <end position="368"/>
    </location>
</feature>
<evidence type="ECO:0000256" key="5">
    <source>
        <dbReference type="SAM" id="MobiDB-lite"/>
    </source>
</evidence>
<dbReference type="AlphaFoldDB" id="A0A060T4N1"/>
<keyword evidence="2" id="KW-0238">DNA-binding</keyword>
<keyword evidence="1" id="KW-0805">Transcription regulation</keyword>
<feature type="domain" description="Myb-like" evidence="6">
    <location>
        <begin position="201"/>
        <end position="251"/>
    </location>
</feature>
<reference evidence="8" key="2">
    <citation type="submission" date="2014-06" db="EMBL/GenBank/DDBJ databases">
        <title>The complete genome of Blastobotrys (Arxula) adeninivorans LS3 - a yeast of biotechnological interest.</title>
        <authorList>
            <person name="Kunze G."/>
            <person name="Gaillardin C."/>
            <person name="Czernicka M."/>
            <person name="Durrens P."/>
            <person name="Martin T."/>
            <person name="Boer E."/>
            <person name="Gabaldon T."/>
            <person name="Cruz J."/>
            <person name="Talla E."/>
            <person name="Marck C."/>
            <person name="Goffeau A."/>
            <person name="Barbe V."/>
            <person name="Baret P."/>
            <person name="Baronian K."/>
            <person name="Beier S."/>
            <person name="Bleykasten C."/>
            <person name="Bode R."/>
            <person name="Casaregola S."/>
            <person name="Despons L."/>
            <person name="Fairhead C."/>
            <person name="Giersberg M."/>
            <person name="Gierski P."/>
            <person name="Hahnel U."/>
            <person name="Hartmann A."/>
            <person name="Jankowska D."/>
            <person name="Jubin C."/>
            <person name="Jung P."/>
            <person name="Lafontaine I."/>
            <person name="Leh-Louis V."/>
            <person name="Lemaire M."/>
            <person name="Marcet-Houben M."/>
            <person name="Mascher M."/>
            <person name="Morel G."/>
            <person name="Richard G.-F."/>
            <person name="Riechen J."/>
            <person name="Sacerdot C."/>
            <person name="Sarkar A."/>
            <person name="Savel G."/>
            <person name="Schacherer J."/>
            <person name="Sherman D."/>
            <person name="Straub M.-L."/>
            <person name="Stein N."/>
            <person name="Thierry A."/>
            <person name="Trautwein-Schult A."/>
            <person name="Westhof E."/>
            <person name="Worch S."/>
            <person name="Dujon B."/>
            <person name="Souciet J.-L."/>
            <person name="Wincker P."/>
            <person name="Scholz U."/>
            <person name="Neuveglise N."/>
        </authorList>
    </citation>
    <scope>NUCLEOTIDE SEQUENCE</scope>
    <source>
        <strain evidence="8">LS3</strain>
    </source>
</reference>
<dbReference type="SUPFAM" id="SSF46689">
    <property type="entry name" value="Homeodomain-like"/>
    <property type="match status" value="3"/>
</dbReference>
<evidence type="ECO:0000256" key="4">
    <source>
        <dbReference type="ARBA" id="ARBA00023242"/>
    </source>
</evidence>